<gene>
    <name evidence="1" type="ORF">ACJMK2_030653</name>
</gene>
<comment type="caution">
    <text evidence="1">The sequence shown here is derived from an EMBL/GenBank/DDBJ whole genome shotgun (WGS) entry which is preliminary data.</text>
</comment>
<proteinExistence type="predicted"/>
<organism evidence="1 2">
    <name type="scientific">Sinanodonta woodiana</name>
    <name type="common">Chinese pond mussel</name>
    <name type="synonym">Anodonta woodiana</name>
    <dbReference type="NCBI Taxonomy" id="1069815"/>
    <lineage>
        <taxon>Eukaryota</taxon>
        <taxon>Metazoa</taxon>
        <taxon>Spiralia</taxon>
        <taxon>Lophotrochozoa</taxon>
        <taxon>Mollusca</taxon>
        <taxon>Bivalvia</taxon>
        <taxon>Autobranchia</taxon>
        <taxon>Heteroconchia</taxon>
        <taxon>Palaeoheterodonta</taxon>
        <taxon>Unionida</taxon>
        <taxon>Unionoidea</taxon>
        <taxon>Unionidae</taxon>
        <taxon>Unioninae</taxon>
        <taxon>Sinanodonta</taxon>
    </lineage>
</organism>
<reference evidence="1 2" key="1">
    <citation type="submission" date="2024-11" db="EMBL/GenBank/DDBJ databases">
        <title>Chromosome-level genome assembly of the freshwater bivalve Anodonta woodiana.</title>
        <authorList>
            <person name="Chen X."/>
        </authorList>
    </citation>
    <scope>NUCLEOTIDE SEQUENCE [LARGE SCALE GENOMIC DNA]</scope>
    <source>
        <strain evidence="1">MN2024</strain>
        <tissue evidence="1">Gills</tissue>
    </source>
</reference>
<protein>
    <submittedName>
        <fullName evidence="1">Uncharacterized protein</fullName>
    </submittedName>
</protein>
<dbReference type="EMBL" id="JBJQND010000004">
    <property type="protein sequence ID" value="KAL3878288.1"/>
    <property type="molecule type" value="Genomic_DNA"/>
</dbReference>
<sequence length="358" mass="40731">MAQSLLQTRGESNGHVVQVKVKGKGYAVNEREKDVFFVQQGKECFIVAKGKRDKAVERFFIQSPNTVTSGDLHKEQPFCYKIQSAERKHTGLYTWEAMCNGSIHEAGKFEIVVVPGPGECPGDQCPDPENDETLLKQRLVVPNPVVTRLDPQGAVGRRPQVEVQRNPQEAFGYRPQVEVQPNPREPPYNLRHRQHTPSQHVHPIHNQPNIRTDVSSPGQHTPHLPAAYQTRLQTRQAPDGCTLPLDLWFTQHHSYQQITDLVKLGDPTIHGESKCWTGLGLGAARIARCDLENFEYHHRGHVGHGPMRKVLETMRSNGQSMKDIVHYFSQHQNSRVDIIRHIQSFHSDCPVCSLYYRY</sequence>
<accession>A0ABD3WZV4</accession>
<keyword evidence="2" id="KW-1185">Reference proteome</keyword>
<evidence type="ECO:0000313" key="1">
    <source>
        <dbReference type="EMBL" id="KAL3878288.1"/>
    </source>
</evidence>
<name>A0ABD3WZV4_SINWO</name>
<dbReference type="Proteomes" id="UP001634394">
    <property type="component" value="Unassembled WGS sequence"/>
</dbReference>
<dbReference type="AlphaFoldDB" id="A0ABD3WZV4"/>
<evidence type="ECO:0000313" key="2">
    <source>
        <dbReference type="Proteomes" id="UP001634394"/>
    </source>
</evidence>